<evidence type="ECO:0000313" key="1">
    <source>
        <dbReference type="EMBL" id="CDR99512.1"/>
    </source>
</evidence>
<evidence type="ECO:0000313" key="2">
    <source>
        <dbReference type="Proteomes" id="UP000242770"/>
    </source>
</evidence>
<sequence>MWLSHFRKKGQARFFDIHVEPALAHVNLVNTQTGLEIAAATTGIDYRRDDCGMHDNAMDVSISRASTLFVLLDRALRGMRASSM</sequence>
<keyword evidence="2" id="KW-1185">Reference proteome</keyword>
<organism evidence="1 2">
    <name type="scientific">Sporisorium scitamineum</name>
    <dbReference type="NCBI Taxonomy" id="49012"/>
    <lineage>
        <taxon>Eukaryota</taxon>
        <taxon>Fungi</taxon>
        <taxon>Dikarya</taxon>
        <taxon>Basidiomycota</taxon>
        <taxon>Ustilaginomycotina</taxon>
        <taxon>Ustilaginomycetes</taxon>
        <taxon>Ustilaginales</taxon>
        <taxon>Ustilaginaceae</taxon>
        <taxon>Sporisorium</taxon>
    </lineage>
</organism>
<dbReference type="EMBL" id="CCFA01001189">
    <property type="protein sequence ID" value="CDR99512.1"/>
    <property type="molecule type" value="Genomic_DNA"/>
</dbReference>
<dbReference type="AlphaFoldDB" id="A0A0F7RY28"/>
<accession>A0A0F7RY28</accession>
<name>A0A0F7RY28_9BASI</name>
<gene>
    <name evidence="1" type="primary">SSCI22710.1</name>
</gene>
<dbReference type="Proteomes" id="UP000242770">
    <property type="component" value="Unassembled WGS sequence"/>
</dbReference>
<reference evidence="2" key="1">
    <citation type="submission" date="2014-06" db="EMBL/GenBank/DDBJ databases">
        <authorList>
            <person name="Berkman P.J."/>
        </authorList>
    </citation>
    <scope>NUCLEOTIDE SEQUENCE [LARGE SCALE GENOMIC DNA]</scope>
</reference>
<protein>
    <submittedName>
        <fullName evidence="1">Uncharacterized protein</fullName>
    </submittedName>
</protein>
<proteinExistence type="predicted"/>